<dbReference type="PANTHER" id="PTHR30451:SF5">
    <property type="entry name" value="SLR0019 PROTEIN"/>
    <property type="match status" value="1"/>
</dbReference>
<dbReference type="InterPro" id="IPR043142">
    <property type="entry name" value="PapC-like_C_sf"/>
</dbReference>
<evidence type="ECO:0000313" key="4">
    <source>
        <dbReference type="Proteomes" id="UP000464787"/>
    </source>
</evidence>
<dbReference type="GO" id="GO:0009297">
    <property type="term" value="P:pilus assembly"/>
    <property type="evidence" value="ECO:0007669"/>
    <property type="project" value="InterPro"/>
</dbReference>
<gene>
    <name evidence="3" type="ORF">GT347_13030</name>
</gene>
<dbReference type="EMBL" id="CP047650">
    <property type="protein sequence ID" value="QHI98830.1"/>
    <property type="molecule type" value="Genomic_DNA"/>
</dbReference>
<dbReference type="AlphaFoldDB" id="A0A857J4E0"/>
<proteinExistence type="predicted"/>
<dbReference type="Proteomes" id="UP000464787">
    <property type="component" value="Chromosome"/>
</dbReference>
<evidence type="ECO:0000259" key="2">
    <source>
        <dbReference type="Pfam" id="PF13953"/>
    </source>
</evidence>
<keyword evidence="4" id="KW-1185">Reference proteome</keyword>
<evidence type="ECO:0000256" key="1">
    <source>
        <dbReference type="SAM" id="SignalP"/>
    </source>
</evidence>
<dbReference type="Pfam" id="PF13953">
    <property type="entry name" value="PapC_C"/>
    <property type="match status" value="1"/>
</dbReference>
<reference evidence="3 4" key="1">
    <citation type="submission" date="2020-01" db="EMBL/GenBank/DDBJ databases">
        <title>Genome sequencing of strain KACC 21265.</title>
        <authorList>
            <person name="Heo J."/>
            <person name="Kim S.-J."/>
            <person name="Kim J.-S."/>
            <person name="Hong S.-B."/>
            <person name="Kwon S.-W."/>
        </authorList>
    </citation>
    <scope>NUCLEOTIDE SEQUENCE [LARGE SCALE GENOMIC DNA]</scope>
    <source>
        <strain evidence="3 4">KACC 21265</strain>
    </source>
</reference>
<feature type="chain" id="PRO_5032475405" evidence="1">
    <location>
        <begin position="24"/>
        <end position="767"/>
    </location>
</feature>
<keyword evidence="1" id="KW-0732">Signal</keyword>
<dbReference type="Pfam" id="PF00577">
    <property type="entry name" value="Usher"/>
    <property type="match status" value="2"/>
</dbReference>
<dbReference type="Gene3D" id="2.60.40.2070">
    <property type="match status" value="1"/>
</dbReference>
<accession>A0A857J4E0</accession>
<sequence>MLRARIVTPLAGCMALCLAPCVAAPAAAPVELLLAVRLNQVDTGETALLLQEPDGRLLVRDADLRRWRLLVPDAPAQQQDGQAFHHLDDIAGASWQLDAASQTLSLQADAARFESTTLNLDRRDSVLPGPIATGMFLNYDLSATRAGQQKQGGALLELGSFQPAGVGLGSFAVRSGDLAGPRLLRLETTWTHDLPARRASLRLGDMVGRGGAWGLPVRMGGVQWATNFDTQPGFVTFAMPTLSGQAALPSTVDLYVNDALQARQDIPAGPFSLQQAPVLTGQGEARMVVRDLLGREQTIVTPYYASTRLLRAGLHDFSYELGRVRQDFTLASNHYGAAALALTHRLGLSDELTVEARGEWQAAHRGAGLGAAWAWPGGGTVHGALAASRGEPGGGYLLAIGAERQTRRFGAGVDLQWTTPGFGQLGQLPEQRAMRQRVQAYTNLALGHGSFSLGYALQTPRDREAVRLWSAGYGVSLGPLGFLALSLLRSAGPQGRTVATLSYTRVLDGQSMNASAIAQDGGAQGLLQWQRSAPAGVGTGYRMRAYSGQDPRVEAGTTVQRDAGTLLLDGALGSGQTAVRASANGGVVWMGGGLRLARQLDSGFALVEVPHQAGVGVYADNQLVAHTDADGMALLPRLRAYQRNPVRIEQADLPLDAQIGSLQMQALPAFRSGTVLRFPVRRMRGATLTVTRADGQPLPAGASAGLDGLPGVFPFGDEGRLYLEGLEDRNRVHVQGPGVDCVFDLSLPADSGPVPELGVYRCLAPVP</sequence>
<dbReference type="InterPro" id="IPR042186">
    <property type="entry name" value="FimD_plug_dom"/>
</dbReference>
<dbReference type="Gene3D" id="2.60.40.3110">
    <property type="match status" value="1"/>
</dbReference>
<dbReference type="Gene3D" id="2.60.40.2610">
    <property type="entry name" value="Outer membrane usher protein FimD, plug domain"/>
    <property type="match status" value="1"/>
</dbReference>
<dbReference type="RefSeq" id="WP_160552381.1">
    <property type="nucleotide sequence ID" value="NZ_CP047650.1"/>
</dbReference>
<feature type="signal peptide" evidence="1">
    <location>
        <begin position="1"/>
        <end position="23"/>
    </location>
</feature>
<dbReference type="InterPro" id="IPR025949">
    <property type="entry name" value="PapC-like_C"/>
</dbReference>
<protein>
    <submittedName>
        <fullName evidence="3">Fimbria/pilus outer membrane usher protein</fullName>
    </submittedName>
</protein>
<dbReference type="GO" id="GO:0009279">
    <property type="term" value="C:cell outer membrane"/>
    <property type="evidence" value="ECO:0007669"/>
    <property type="project" value="TreeGrafter"/>
</dbReference>
<dbReference type="InterPro" id="IPR000015">
    <property type="entry name" value="Fimb_usher"/>
</dbReference>
<dbReference type="GO" id="GO:0015473">
    <property type="term" value="F:fimbrial usher porin activity"/>
    <property type="evidence" value="ECO:0007669"/>
    <property type="project" value="InterPro"/>
</dbReference>
<dbReference type="PANTHER" id="PTHR30451">
    <property type="entry name" value="OUTER MEMBRANE USHER PROTEIN"/>
    <property type="match status" value="1"/>
</dbReference>
<evidence type="ECO:0000313" key="3">
    <source>
        <dbReference type="EMBL" id="QHI98830.1"/>
    </source>
</evidence>
<name>A0A857J4E0_9BURK</name>
<dbReference type="KEGG" id="xyk:GT347_13030"/>
<organism evidence="3 4">
    <name type="scientific">Xylophilus rhododendri</name>
    <dbReference type="NCBI Taxonomy" id="2697032"/>
    <lineage>
        <taxon>Bacteria</taxon>
        <taxon>Pseudomonadati</taxon>
        <taxon>Pseudomonadota</taxon>
        <taxon>Betaproteobacteria</taxon>
        <taxon>Burkholderiales</taxon>
        <taxon>Xylophilus</taxon>
    </lineage>
</organism>
<feature type="domain" description="PapC-like C-terminal" evidence="2">
    <location>
        <begin position="688"/>
        <end position="748"/>
    </location>
</feature>